<dbReference type="OrthoDB" id="9786424at2"/>
<dbReference type="GO" id="GO:0004177">
    <property type="term" value="F:aminopeptidase activity"/>
    <property type="evidence" value="ECO:0007669"/>
    <property type="project" value="TreeGrafter"/>
</dbReference>
<gene>
    <name evidence="2" type="ORF">TBC1_111469</name>
</gene>
<dbReference type="InterPro" id="IPR042252">
    <property type="entry name" value="MtfA_N"/>
</dbReference>
<reference evidence="2" key="1">
    <citation type="journal article" date="2015" name="Genome Announc.">
        <title>Draft Genome Sequence of Bacteroidales Strain TBC1, a Novel Isolate from a Methanogenic Wastewater Treatment System.</title>
        <authorList>
            <person name="Tourlousse D.M."/>
            <person name="Matsuura N."/>
            <person name="Sun L."/>
            <person name="Toyonaga M."/>
            <person name="Kuroda K."/>
            <person name="Ohashi A."/>
            <person name="Cruz R."/>
            <person name="Yamaguchi T."/>
            <person name="Sekiguchi Y."/>
        </authorList>
    </citation>
    <scope>NUCLEOTIDE SEQUENCE [LARGE SCALE GENOMIC DNA]</scope>
    <source>
        <strain evidence="2">TBC1</strain>
    </source>
</reference>
<feature type="transmembrane region" description="Helical" evidence="1">
    <location>
        <begin position="6"/>
        <end position="32"/>
    </location>
</feature>
<dbReference type="EMBL" id="DF968182">
    <property type="protein sequence ID" value="GAP43317.1"/>
    <property type="molecule type" value="Genomic_DNA"/>
</dbReference>
<evidence type="ECO:0000313" key="2">
    <source>
        <dbReference type="EMBL" id="GAP43317.1"/>
    </source>
</evidence>
<dbReference type="GO" id="GO:0005829">
    <property type="term" value="C:cytosol"/>
    <property type="evidence" value="ECO:0007669"/>
    <property type="project" value="TreeGrafter"/>
</dbReference>
<dbReference type="Gene3D" id="1.10.472.150">
    <property type="entry name" value="Glucose-regulated metallo-peptidase M90, N-terminal domain"/>
    <property type="match status" value="1"/>
</dbReference>
<dbReference type="InterPro" id="IPR024079">
    <property type="entry name" value="MetalloPept_cat_dom_sf"/>
</dbReference>
<keyword evidence="3" id="KW-1185">Reference proteome</keyword>
<dbReference type="AlphaFoldDB" id="A0A0S7BR71"/>
<dbReference type="InterPro" id="IPR010384">
    <property type="entry name" value="MtfA_fam"/>
</dbReference>
<dbReference type="PANTHER" id="PTHR30164">
    <property type="entry name" value="MTFA PEPTIDASE"/>
    <property type="match status" value="1"/>
</dbReference>
<proteinExistence type="predicted"/>
<protein>
    <submittedName>
        <fullName evidence="2">Mlc titration factor MtfA, regulates ptsG expression</fullName>
    </submittedName>
</protein>
<dbReference type="Gene3D" id="3.40.390.10">
    <property type="entry name" value="Collagenase (Catalytic Domain)"/>
    <property type="match status" value="1"/>
</dbReference>
<keyword evidence="1" id="KW-1133">Transmembrane helix</keyword>
<dbReference type="GO" id="GO:0008237">
    <property type="term" value="F:metallopeptidase activity"/>
    <property type="evidence" value="ECO:0007669"/>
    <property type="project" value="InterPro"/>
</dbReference>
<name>A0A0S7BR71_9BACT</name>
<dbReference type="CDD" id="cd20170">
    <property type="entry name" value="Peptidase_M90-like"/>
    <property type="match status" value="1"/>
</dbReference>
<evidence type="ECO:0000256" key="1">
    <source>
        <dbReference type="SAM" id="Phobius"/>
    </source>
</evidence>
<keyword evidence="1" id="KW-0472">Membrane</keyword>
<organism evidence="2">
    <name type="scientific">Lentimicrobium saccharophilum</name>
    <dbReference type="NCBI Taxonomy" id="1678841"/>
    <lineage>
        <taxon>Bacteria</taxon>
        <taxon>Pseudomonadati</taxon>
        <taxon>Bacteroidota</taxon>
        <taxon>Bacteroidia</taxon>
        <taxon>Bacteroidales</taxon>
        <taxon>Lentimicrobiaceae</taxon>
        <taxon>Lentimicrobium</taxon>
    </lineage>
</organism>
<keyword evidence="1" id="KW-0812">Transmembrane</keyword>
<sequence length="274" mass="32673">MNSLYFVFLYFLLLMLIQYHGYILFLITGDYFDRYSVKRKFRNNRQSIDTLLNDRFLYYRHLSPPARNRFMARLCKVMGKVSFTGHAGLEVTEEMKICVIFAQIQLTFGMKLFFFERFRRYILYPESFYSRFFNSDLKGLTSGAGFITLSWADFQEGYLVHNDNYNLGLHEMAHALRLELETTRETGLMVQLRSDEMDRRFPEEKELAARGVPGLLREYAYVNDEEFFSVCVEYFFEVPELLKQHKPEIYGLLSRMLNQDPLNRERDYRLSSTA</sequence>
<evidence type="ECO:0000313" key="3">
    <source>
        <dbReference type="Proteomes" id="UP000053091"/>
    </source>
</evidence>
<dbReference type="PANTHER" id="PTHR30164:SF2">
    <property type="entry name" value="PROTEIN MTFA"/>
    <property type="match status" value="1"/>
</dbReference>
<dbReference type="Pfam" id="PF06167">
    <property type="entry name" value="Peptidase_M90"/>
    <property type="match status" value="1"/>
</dbReference>
<dbReference type="RefSeq" id="WP_062040237.1">
    <property type="nucleotide sequence ID" value="NZ_DF968182.1"/>
</dbReference>
<accession>A0A0S7BR71</accession>
<dbReference type="Proteomes" id="UP000053091">
    <property type="component" value="Unassembled WGS sequence"/>
</dbReference>
<dbReference type="SUPFAM" id="SSF55486">
    <property type="entry name" value="Metalloproteases ('zincins'), catalytic domain"/>
    <property type="match status" value="1"/>
</dbReference>